<dbReference type="SMART" id="SM00965">
    <property type="entry name" value="STN"/>
    <property type="match status" value="1"/>
</dbReference>
<feature type="signal peptide" evidence="12">
    <location>
        <begin position="1"/>
        <end position="32"/>
    </location>
</feature>
<gene>
    <name evidence="14" type="ORF">PQU98_05275</name>
</gene>
<dbReference type="InterPro" id="IPR039426">
    <property type="entry name" value="TonB-dep_rcpt-like"/>
</dbReference>
<dbReference type="SUPFAM" id="SSF56935">
    <property type="entry name" value="Porins"/>
    <property type="match status" value="1"/>
</dbReference>
<dbReference type="InterPro" id="IPR036942">
    <property type="entry name" value="Beta-barrel_TonB_sf"/>
</dbReference>
<evidence type="ECO:0000256" key="9">
    <source>
        <dbReference type="ARBA" id="ARBA00023237"/>
    </source>
</evidence>
<evidence type="ECO:0000256" key="7">
    <source>
        <dbReference type="ARBA" id="ARBA00023077"/>
    </source>
</evidence>
<keyword evidence="12" id="KW-0732">Signal</keyword>
<dbReference type="EMBL" id="JAQQKV010000001">
    <property type="protein sequence ID" value="MDC7675528.1"/>
    <property type="molecule type" value="Genomic_DNA"/>
</dbReference>
<dbReference type="Gene3D" id="2.40.170.20">
    <property type="entry name" value="TonB-dependent receptor, beta-barrel domain"/>
    <property type="match status" value="1"/>
</dbReference>
<dbReference type="PANTHER" id="PTHR47234">
    <property type="match status" value="1"/>
</dbReference>
<keyword evidence="5 10" id="KW-0812">Transmembrane</keyword>
<evidence type="ECO:0000313" key="15">
    <source>
        <dbReference type="Proteomes" id="UP001218579"/>
    </source>
</evidence>
<dbReference type="Proteomes" id="UP001218579">
    <property type="component" value="Unassembled WGS sequence"/>
</dbReference>
<dbReference type="Gene3D" id="2.170.130.10">
    <property type="entry name" value="TonB-dependent receptor, plug domain"/>
    <property type="match status" value="1"/>
</dbReference>
<evidence type="ECO:0000256" key="2">
    <source>
        <dbReference type="ARBA" id="ARBA00022448"/>
    </source>
</evidence>
<organism evidence="14 15">
    <name type="scientific">Asticcacaulis machinosus</name>
    <dbReference type="NCBI Taxonomy" id="2984211"/>
    <lineage>
        <taxon>Bacteria</taxon>
        <taxon>Pseudomonadati</taxon>
        <taxon>Pseudomonadota</taxon>
        <taxon>Alphaproteobacteria</taxon>
        <taxon>Caulobacterales</taxon>
        <taxon>Caulobacteraceae</taxon>
        <taxon>Asticcacaulis</taxon>
    </lineage>
</organism>
<keyword evidence="7 11" id="KW-0798">TonB box</keyword>
<keyword evidence="2 10" id="KW-0813">Transport</keyword>
<keyword evidence="15" id="KW-1185">Reference proteome</keyword>
<comment type="subcellular location">
    <subcellularLocation>
        <location evidence="1 10">Cell outer membrane</location>
        <topology evidence="1 10">Multi-pass membrane protein</topology>
    </subcellularLocation>
</comment>
<accession>A0ABT5HH57</accession>
<evidence type="ECO:0000256" key="11">
    <source>
        <dbReference type="RuleBase" id="RU003357"/>
    </source>
</evidence>
<proteinExistence type="inferred from homology"/>
<comment type="caution">
    <text evidence="14">The sequence shown here is derived from an EMBL/GenBank/DDBJ whole genome shotgun (WGS) entry which is preliminary data.</text>
</comment>
<reference evidence="14 15" key="1">
    <citation type="submission" date="2023-01" db="EMBL/GenBank/DDBJ databases">
        <title>Novel species of the genus Asticcacaulis isolated from rivers.</title>
        <authorList>
            <person name="Lu H."/>
        </authorList>
    </citation>
    <scope>NUCLEOTIDE SEQUENCE [LARGE SCALE GENOMIC DNA]</scope>
    <source>
        <strain evidence="14 15">LKC15W</strain>
    </source>
</reference>
<dbReference type="InterPro" id="IPR012910">
    <property type="entry name" value="Plug_dom"/>
</dbReference>
<feature type="chain" id="PRO_5047176825" evidence="12">
    <location>
        <begin position="33"/>
        <end position="850"/>
    </location>
</feature>
<evidence type="ECO:0000256" key="6">
    <source>
        <dbReference type="ARBA" id="ARBA00023004"/>
    </source>
</evidence>
<keyword evidence="6" id="KW-0408">Iron</keyword>
<keyword evidence="4" id="KW-0406">Ion transport</keyword>
<sequence length="850" mass="91675">MTTIHRQMWRRRASVLALIAGFSLYLTAPAWAQSELQTFDIPKSNLAQALNQYAAQANLQIFYPYAAVAEVEVQGLQGAFSADEALNRLIARTRLEVVERTPTSITLGIASSAVAQASGAADPLTEVIVTGTYVRNAIPAAPVRSVSRTDIEASGYSQIGDIVRALPENFSGGINPGVIAATGGGIGNGNVTNASSFNLRGVGSDATLVLLNGHRLNADSYFQAADISGIPLSAVQRIEVMTDGGSALYGADAVAGVANIITRRNFDGVELQATLGTTTQGGGSEQGYSFLAGRSGARGYGLINIEYARQDEITTADRQFTSQVPGENYLIQPQERSSLFVSLGHQLTDRISVSFDGLYSARDVRNVSKITPTSALYRYDTYTPAYNGALTLDVVLWSDWEARVTAVSSASRNSSWTRTPTSLSRSLYRNDLQYIEASANGTLLSTPAGAVKLAIGAGYRDEGFRRGLSGAANRMSVSRSLSYGFAELIVPLIEPSDRRVGLNALELSVSARTEDYDVFGQATKPKVGLRYVPVPQLTLRGTWGESFKAPSFNQMYSDSLLYVWSAAAIGGTGPGTALMTWGGNPGLKPETSKSWTLGADVMPDFISGSKWSLTYFNIDYEDRVVQPLTNYSAGLSDPIYAPFVVNSPSEVLMADLVAQADQIYNYSGAPFDPANVIAALENRYINATAQTVRGLDLSYRQRFSVNGGDLQAFFNGTFVRLEQKSIPTAPNIILSGTIFNTPDYKVRTGLTWQGRRLNVTGLLNYVSEQLDTGVSPAVKIDHWATLDSTVTYEVPGYGDLDGVRVSLSVTNLFDRDPPKTLSPTYFPIHFDSTNSSIIGRAVRLSLTKRW</sequence>
<evidence type="ECO:0000259" key="13">
    <source>
        <dbReference type="SMART" id="SM00965"/>
    </source>
</evidence>
<dbReference type="InterPro" id="IPR000531">
    <property type="entry name" value="Beta-barrel_TonB"/>
</dbReference>
<dbReference type="Pfam" id="PF07715">
    <property type="entry name" value="Plug"/>
    <property type="match status" value="1"/>
</dbReference>
<dbReference type="InterPro" id="IPR037066">
    <property type="entry name" value="Plug_dom_sf"/>
</dbReference>
<dbReference type="Gene3D" id="3.55.50.30">
    <property type="match status" value="1"/>
</dbReference>
<keyword evidence="3 10" id="KW-1134">Transmembrane beta strand</keyword>
<dbReference type="InterPro" id="IPR011662">
    <property type="entry name" value="Secretin/TonB_short_N"/>
</dbReference>
<dbReference type="Pfam" id="PF00593">
    <property type="entry name" value="TonB_dep_Rec_b-barrel"/>
    <property type="match status" value="1"/>
</dbReference>
<feature type="domain" description="Secretin/TonB short N-terminal" evidence="13">
    <location>
        <begin position="59"/>
        <end position="110"/>
    </location>
</feature>
<name>A0ABT5HH57_9CAUL</name>
<evidence type="ECO:0000256" key="3">
    <source>
        <dbReference type="ARBA" id="ARBA00022452"/>
    </source>
</evidence>
<keyword evidence="14" id="KW-0675">Receptor</keyword>
<keyword evidence="4" id="KW-0410">Iron transport</keyword>
<evidence type="ECO:0000256" key="8">
    <source>
        <dbReference type="ARBA" id="ARBA00023136"/>
    </source>
</evidence>
<dbReference type="PANTHER" id="PTHR47234:SF3">
    <property type="entry name" value="SECRETIN_TONB SHORT N-TERMINAL DOMAIN-CONTAINING PROTEIN"/>
    <property type="match status" value="1"/>
</dbReference>
<dbReference type="RefSeq" id="WP_272743845.1">
    <property type="nucleotide sequence ID" value="NZ_JAQQKV010000001.1"/>
</dbReference>
<dbReference type="CDD" id="cd01347">
    <property type="entry name" value="ligand_gated_channel"/>
    <property type="match status" value="1"/>
</dbReference>
<comment type="similarity">
    <text evidence="10 11">Belongs to the TonB-dependent receptor family.</text>
</comment>
<evidence type="ECO:0000256" key="1">
    <source>
        <dbReference type="ARBA" id="ARBA00004571"/>
    </source>
</evidence>
<evidence type="ECO:0000256" key="5">
    <source>
        <dbReference type="ARBA" id="ARBA00022692"/>
    </source>
</evidence>
<protein>
    <submittedName>
        <fullName evidence="14">TonB-dependent receptor</fullName>
    </submittedName>
</protein>
<evidence type="ECO:0000256" key="10">
    <source>
        <dbReference type="PROSITE-ProRule" id="PRU01360"/>
    </source>
</evidence>
<evidence type="ECO:0000313" key="14">
    <source>
        <dbReference type="EMBL" id="MDC7675528.1"/>
    </source>
</evidence>
<evidence type="ECO:0000256" key="12">
    <source>
        <dbReference type="SAM" id="SignalP"/>
    </source>
</evidence>
<keyword evidence="9 10" id="KW-0998">Cell outer membrane</keyword>
<dbReference type="PROSITE" id="PS52016">
    <property type="entry name" value="TONB_DEPENDENT_REC_3"/>
    <property type="match status" value="1"/>
</dbReference>
<keyword evidence="8 10" id="KW-0472">Membrane</keyword>
<evidence type="ECO:0000256" key="4">
    <source>
        <dbReference type="ARBA" id="ARBA00022496"/>
    </source>
</evidence>